<dbReference type="OrthoDB" id="3010839at2759"/>
<dbReference type="EMBL" id="ML770332">
    <property type="protein sequence ID" value="KAE9383774.1"/>
    <property type="molecule type" value="Genomic_DNA"/>
</dbReference>
<feature type="compositionally biased region" description="Basic and acidic residues" evidence="1">
    <location>
        <begin position="194"/>
        <end position="207"/>
    </location>
</feature>
<name>A0A6A4GE42_9AGAR</name>
<evidence type="ECO:0000256" key="1">
    <source>
        <dbReference type="SAM" id="MobiDB-lite"/>
    </source>
</evidence>
<feature type="region of interest" description="Disordered" evidence="1">
    <location>
        <begin position="1"/>
        <end position="59"/>
    </location>
</feature>
<feature type="region of interest" description="Disordered" evidence="1">
    <location>
        <begin position="194"/>
        <end position="311"/>
    </location>
</feature>
<evidence type="ECO:0000313" key="3">
    <source>
        <dbReference type="Proteomes" id="UP000799118"/>
    </source>
</evidence>
<evidence type="ECO:0000313" key="2">
    <source>
        <dbReference type="EMBL" id="KAE9383774.1"/>
    </source>
</evidence>
<accession>A0A6A4GE42</accession>
<dbReference type="Proteomes" id="UP000799118">
    <property type="component" value="Unassembled WGS sequence"/>
</dbReference>
<reference evidence="2" key="1">
    <citation type="journal article" date="2019" name="Environ. Microbiol.">
        <title>Fungal ecological strategies reflected in gene transcription - a case study of two litter decomposers.</title>
        <authorList>
            <person name="Barbi F."/>
            <person name="Kohler A."/>
            <person name="Barry K."/>
            <person name="Baskaran P."/>
            <person name="Daum C."/>
            <person name="Fauchery L."/>
            <person name="Ihrmark K."/>
            <person name="Kuo A."/>
            <person name="LaButti K."/>
            <person name="Lipzen A."/>
            <person name="Morin E."/>
            <person name="Grigoriev I.V."/>
            <person name="Henrissat B."/>
            <person name="Lindahl B."/>
            <person name="Martin F."/>
        </authorList>
    </citation>
    <scope>NUCLEOTIDE SEQUENCE</scope>
    <source>
        <strain evidence="2">JB14</strain>
    </source>
</reference>
<feature type="region of interest" description="Disordered" evidence="1">
    <location>
        <begin position="95"/>
        <end position="165"/>
    </location>
</feature>
<protein>
    <submittedName>
        <fullName evidence="2">Uncharacterized protein</fullName>
    </submittedName>
</protein>
<proteinExistence type="predicted"/>
<gene>
    <name evidence="2" type="ORF">BT96DRAFT_1008799</name>
</gene>
<feature type="compositionally biased region" description="Basic and acidic residues" evidence="1">
    <location>
        <begin position="228"/>
        <end position="254"/>
    </location>
</feature>
<keyword evidence="3" id="KW-1185">Reference proteome</keyword>
<feature type="compositionally biased region" description="Low complexity" evidence="1">
    <location>
        <begin position="259"/>
        <end position="311"/>
    </location>
</feature>
<feature type="compositionally biased region" description="Low complexity" evidence="1">
    <location>
        <begin position="18"/>
        <end position="38"/>
    </location>
</feature>
<feature type="compositionally biased region" description="Low complexity" evidence="1">
    <location>
        <begin position="136"/>
        <end position="153"/>
    </location>
</feature>
<sequence length="353" mass="37427">MPHDSTKTKAQKAKKPTKSPTGTASKAKSSASNNATPKSTKRAQSSSAEGRKRGNKGNFHGASLAYLESWLPAYIEAPGKKGSFWDEFFKGWGKAFPPLNDGDGDGDGAGSATAAEAPSAVQRSEVETSSSTAEGTSRATPAEASAAAGGTAETRVEPTNQATAAVESLDPHTLFARTVGKDVIKRWFSTRMTKERAAQKNPFEKFMSRLNTHQGPPRKPPAYKFLMRHPDYKQAVYDEYKRRFGPGDRSKGSDTGEQASGPTSASGPPDASASKPSASKPSASDPSSSNLSASDPSASNSSTAAASSGKKSFFRPSFSFWKTNKRGGVLFPDFLQKICPDCPRRTEEEAVGK</sequence>
<organism evidence="2 3">
    <name type="scientific">Gymnopus androsaceus JB14</name>
    <dbReference type="NCBI Taxonomy" id="1447944"/>
    <lineage>
        <taxon>Eukaryota</taxon>
        <taxon>Fungi</taxon>
        <taxon>Dikarya</taxon>
        <taxon>Basidiomycota</taxon>
        <taxon>Agaricomycotina</taxon>
        <taxon>Agaricomycetes</taxon>
        <taxon>Agaricomycetidae</taxon>
        <taxon>Agaricales</taxon>
        <taxon>Marasmiineae</taxon>
        <taxon>Omphalotaceae</taxon>
        <taxon>Gymnopus</taxon>
    </lineage>
</organism>
<dbReference type="AlphaFoldDB" id="A0A6A4GE42"/>